<sequence length="469" mass="53847">MDVVHGFLLQVQNATKAPPAQQPQMLLSCLRLHPSLNPFVVQLNNVGNLEEEQIAQAVEMRHFFNDDWAAMNSVIVSFVHLANQLEPWSLLESFDLYSRYLNDLSIAFTNKARGHLLTPLLEDSIEFIIPLASRLDHQLLLKEKHRKPRLTYVASVLLRIFNSIRSSLGAGDHIEMMKKSIMLYIGARLCLVYFRLGNPLLCRNVFSNMNNANLQFHSYPMNQQLQYRYYLAKFYMVKYQFVDAFQHFSWCLQHCPPNYLQNNLNVTKILRDYLPVSIVLGKRPRIENFKSFFYTSQAQCPAFLDLYGQIVETVNRGSLFDFHQLINHPPNYEFLKSHYLLLFISIKTCVVILRNLVRKVWSAQGKHPRLDYDAIKVALELSLNGISINAVPAQTSSAQKPSAPVDDLIVENCLITLIDQNLLKGKLFPRLRVVSLSKTVAFPSVDSINFVKFGNGTEGNLSYADKWMN</sequence>
<accession>A0AA91T0G3</accession>
<reference evidence="1 2" key="1">
    <citation type="submission" date="2017-04" db="EMBL/GenBank/DDBJ databases">
        <title>Draft genome of the yeast Clavispora lusitaniae type strain CBS 6936.</title>
        <authorList>
            <person name="Durrens P."/>
            <person name="Klopp C."/>
            <person name="Biteau N."/>
            <person name="Fitton-Ouhabi V."/>
            <person name="Dementhon K."/>
            <person name="Accoceberry I."/>
            <person name="Sherman D.J."/>
            <person name="Noel T."/>
        </authorList>
    </citation>
    <scope>NUCLEOTIDE SEQUENCE [LARGE SCALE GENOMIC DNA]</scope>
    <source>
        <strain evidence="1 2">CBS 6936</strain>
    </source>
</reference>
<dbReference type="PANTHER" id="PTHR12732:SF8">
    <property type="entry name" value="NUCLEAR MRNA EXPORT PROTEIN THP1"/>
    <property type="match status" value="1"/>
</dbReference>
<comment type="caution">
    <text evidence="1">The sequence shown here is derived from an EMBL/GenBank/DDBJ whole genome shotgun (WGS) entry which is preliminary data.</text>
</comment>
<dbReference type="EMBL" id="LYUB02000015">
    <property type="protein sequence ID" value="OVF07113.1"/>
    <property type="molecule type" value="Genomic_DNA"/>
</dbReference>
<dbReference type="SMART" id="SM00753">
    <property type="entry name" value="PAM"/>
    <property type="match status" value="1"/>
</dbReference>
<dbReference type="GO" id="GO:0003723">
    <property type="term" value="F:RNA binding"/>
    <property type="evidence" value="ECO:0007669"/>
    <property type="project" value="InterPro"/>
</dbReference>
<dbReference type="GO" id="GO:0070390">
    <property type="term" value="C:transcription export complex 2"/>
    <property type="evidence" value="ECO:0007669"/>
    <property type="project" value="TreeGrafter"/>
</dbReference>
<evidence type="ECO:0000313" key="1">
    <source>
        <dbReference type="EMBL" id="OVF07113.1"/>
    </source>
</evidence>
<evidence type="ECO:0000313" key="2">
    <source>
        <dbReference type="Proteomes" id="UP000195602"/>
    </source>
</evidence>
<dbReference type="GO" id="GO:0000973">
    <property type="term" value="P:post-transcriptional tethering of RNA polymerase II gene DNA at nuclear periphery"/>
    <property type="evidence" value="ECO:0007669"/>
    <property type="project" value="TreeGrafter"/>
</dbReference>
<dbReference type="GO" id="GO:0006368">
    <property type="term" value="P:transcription elongation by RNA polymerase II"/>
    <property type="evidence" value="ECO:0007669"/>
    <property type="project" value="TreeGrafter"/>
</dbReference>
<organism evidence="1 2">
    <name type="scientific">Clavispora lusitaniae</name>
    <name type="common">Candida lusitaniae</name>
    <dbReference type="NCBI Taxonomy" id="36911"/>
    <lineage>
        <taxon>Eukaryota</taxon>
        <taxon>Fungi</taxon>
        <taxon>Dikarya</taxon>
        <taxon>Ascomycota</taxon>
        <taxon>Saccharomycotina</taxon>
        <taxon>Pichiomycetes</taxon>
        <taxon>Metschnikowiaceae</taxon>
        <taxon>Clavispora</taxon>
    </lineage>
</organism>
<dbReference type="GO" id="GO:0016973">
    <property type="term" value="P:poly(A)+ mRNA export from nucleus"/>
    <property type="evidence" value="ECO:0007669"/>
    <property type="project" value="TreeGrafter"/>
</dbReference>
<dbReference type="AlphaFoldDB" id="A0AA91T0G3"/>
<dbReference type="GO" id="GO:0003690">
    <property type="term" value="F:double-stranded DNA binding"/>
    <property type="evidence" value="ECO:0007669"/>
    <property type="project" value="InterPro"/>
</dbReference>
<dbReference type="InterPro" id="IPR036388">
    <property type="entry name" value="WH-like_DNA-bd_sf"/>
</dbReference>
<dbReference type="InterPro" id="IPR045114">
    <property type="entry name" value="Csn12-like"/>
</dbReference>
<proteinExistence type="predicted"/>
<dbReference type="Proteomes" id="UP000195602">
    <property type="component" value="Unassembled WGS sequence"/>
</dbReference>
<dbReference type="Gene3D" id="1.10.10.10">
    <property type="entry name" value="Winged helix-like DNA-binding domain superfamily/Winged helix DNA-binding domain"/>
    <property type="match status" value="1"/>
</dbReference>
<dbReference type="KEGG" id="clus:A9F13_15g00891"/>
<protein>
    <submittedName>
        <fullName evidence="1">Nuclear mRNA export protein</fullName>
    </submittedName>
</protein>
<gene>
    <name evidence="1" type="ORF">A9F13_15g00891</name>
</gene>
<name>A0AA91T0G3_CLALS</name>
<dbReference type="PANTHER" id="PTHR12732">
    <property type="entry name" value="UNCHARACTERIZED PROTEASOME COMPONENT REGION PCI-CONTAINING"/>
    <property type="match status" value="1"/>
</dbReference>